<evidence type="ECO:0000256" key="3">
    <source>
        <dbReference type="ARBA" id="ARBA00022630"/>
    </source>
</evidence>
<dbReference type="Gene3D" id="3.30.450.20">
    <property type="entry name" value="PAS domain"/>
    <property type="match status" value="1"/>
</dbReference>
<protein>
    <recommendedName>
        <fullName evidence="7">PAS domain-containing protein</fullName>
    </recommendedName>
</protein>
<dbReference type="Proteomes" id="UP001190700">
    <property type="component" value="Unassembled WGS sequence"/>
</dbReference>
<keyword evidence="5" id="KW-0157">Chromophore</keyword>
<keyword evidence="1" id="KW-0600">Photoreceptor protein</keyword>
<name>A0AAE0C1Z3_9CHLO</name>
<keyword evidence="4" id="KW-0288">FMN</keyword>
<evidence type="ECO:0000256" key="5">
    <source>
        <dbReference type="ARBA" id="ARBA00022991"/>
    </source>
</evidence>
<comment type="caution">
    <text evidence="8">The sequence shown here is derived from an EMBL/GenBank/DDBJ whole genome shotgun (WGS) entry which is preliminary data.</text>
</comment>
<dbReference type="PANTHER" id="PTHR47429">
    <property type="entry name" value="PROTEIN TWIN LOV 1"/>
    <property type="match status" value="1"/>
</dbReference>
<evidence type="ECO:0000256" key="6">
    <source>
        <dbReference type="SAM" id="MobiDB-lite"/>
    </source>
</evidence>
<evidence type="ECO:0000259" key="7">
    <source>
        <dbReference type="Pfam" id="PF13426"/>
    </source>
</evidence>
<evidence type="ECO:0000256" key="4">
    <source>
        <dbReference type="ARBA" id="ARBA00022643"/>
    </source>
</evidence>
<dbReference type="EMBL" id="LGRX02029356">
    <property type="protein sequence ID" value="KAK3246947.1"/>
    <property type="molecule type" value="Genomic_DNA"/>
</dbReference>
<keyword evidence="2" id="KW-0716">Sensory transduction</keyword>
<dbReference type="InterPro" id="IPR000014">
    <property type="entry name" value="PAS"/>
</dbReference>
<evidence type="ECO:0000256" key="2">
    <source>
        <dbReference type="ARBA" id="ARBA00022606"/>
    </source>
</evidence>
<dbReference type="GO" id="GO:0009881">
    <property type="term" value="F:photoreceptor activity"/>
    <property type="evidence" value="ECO:0007669"/>
    <property type="project" value="UniProtKB-KW"/>
</dbReference>
<proteinExistence type="predicted"/>
<keyword evidence="1" id="KW-0675">Receptor</keyword>
<dbReference type="GO" id="GO:0005634">
    <property type="term" value="C:nucleus"/>
    <property type="evidence" value="ECO:0007669"/>
    <property type="project" value="TreeGrafter"/>
</dbReference>
<keyword evidence="3" id="KW-0285">Flavoprotein</keyword>
<gene>
    <name evidence="8" type="ORF">CYMTET_43538</name>
</gene>
<accession>A0AAE0C1Z3</accession>
<sequence length="220" mass="24431">MQTLSRGLEAARTSEGFEGIWILPLSPKNLKKWTGIMWNNETSTLEHTWMAGTGTQEEPPSLMRWSGRRNLLSWGTYQKALARRKKKGEGMVGTKAADSRTLPSASRKNKFSSGTKFRHTCNPNLDLTEDLGKIVDNVSFCLSDRSIPGCPIVQASPGFCAMTGYTMAEIMGRNCRFLQGEDTDPQVVHILREAISNLQEAQLGFSNMLTVRIDKGSVED</sequence>
<feature type="region of interest" description="Disordered" evidence="6">
    <location>
        <begin position="85"/>
        <end position="113"/>
    </location>
</feature>
<dbReference type="Pfam" id="PF13426">
    <property type="entry name" value="PAS_9"/>
    <property type="match status" value="1"/>
</dbReference>
<evidence type="ECO:0000313" key="9">
    <source>
        <dbReference type="Proteomes" id="UP001190700"/>
    </source>
</evidence>
<reference evidence="8 9" key="1">
    <citation type="journal article" date="2015" name="Genome Biol. Evol.">
        <title>Comparative Genomics of a Bacterivorous Green Alga Reveals Evolutionary Causalities and Consequences of Phago-Mixotrophic Mode of Nutrition.</title>
        <authorList>
            <person name="Burns J.A."/>
            <person name="Paasch A."/>
            <person name="Narechania A."/>
            <person name="Kim E."/>
        </authorList>
    </citation>
    <scope>NUCLEOTIDE SEQUENCE [LARGE SCALE GENOMIC DNA]</scope>
    <source>
        <strain evidence="8 9">PLY_AMNH</strain>
    </source>
</reference>
<organism evidence="8 9">
    <name type="scientific">Cymbomonas tetramitiformis</name>
    <dbReference type="NCBI Taxonomy" id="36881"/>
    <lineage>
        <taxon>Eukaryota</taxon>
        <taxon>Viridiplantae</taxon>
        <taxon>Chlorophyta</taxon>
        <taxon>Pyramimonadophyceae</taxon>
        <taxon>Pyramimonadales</taxon>
        <taxon>Pyramimonadaceae</taxon>
        <taxon>Cymbomonas</taxon>
    </lineage>
</organism>
<dbReference type="SUPFAM" id="SSF55785">
    <property type="entry name" value="PYP-like sensor domain (PAS domain)"/>
    <property type="match status" value="1"/>
</dbReference>
<keyword evidence="9" id="KW-1185">Reference proteome</keyword>
<feature type="domain" description="PAS" evidence="7">
    <location>
        <begin position="148"/>
        <end position="200"/>
    </location>
</feature>
<evidence type="ECO:0000256" key="1">
    <source>
        <dbReference type="ARBA" id="ARBA00022543"/>
    </source>
</evidence>
<dbReference type="PANTHER" id="PTHR47429:SF2">
    <property type="entry name" value="PROTEIN TWIN LOV 1"/>
    <property type="match status" value="1"/>
</dbReference>
<evidence type="ECO:0000313" key="8">
    <source>
        <dbReference type="EMBL" id="KAK3246947.1"/>
    </source>
</evidence>
<feature type="compositionally biased region" description="Polar residues" evidence="6">
    <location>
        <begin position="101"/>
        <end position="113"/>
    </location>
</feature>
<dbReference type="InterPro" id="IPR035965">
    <property type="entry name" value="PAS-like_dom_sf"/>
</dbReference>
<dbReference type="AlphaFoldDB" id="A0AAE0C1Z3"/>